<dbReference type="GO" id="GO:0004674">
    <property type="term" value="F:protein serine/threonine kinase activity"/>
    <property type="evidence" value="ECO:0007669"/>
    <property type="project" value="UniProtKB-KW"/>
</dbReference>
<dbReference type="InterPro" id="IPR011009">
    <property type="entry name" value="Kinase-like_dom_sf"/>
</dbReference>
<keyword evidence="7 13" id="KW-0547">Nucleotide-binding</keyword>
<dbReference type="PROSITE" id="PS00107">
    <property type="entry name" value="PROTEIN_KINASE_ATP"/>
    <property type="match status" value="1"/>
</dbReference>
<dbReference type="GO" id="GO:0046872">
    <property type="term" value="F:metal ion binding"/>
    <property type="evidence" value="ECO:0007669"/>
    <property type="project" value="UniProtKB-KW"/>
</dbReference>
<feature type="region of interest" description="Disordered" evidence="15">
    <location>
        <begin position="577"/>
        <end position="601"/>
    </location>
</feature>
<dbReference type="PANTHER" id="PTHR44899:SF4">
    <property type="entry name" value="SERINE_THREONINE-PROTEIN KINASE NEK1"/>
    <property type="match status" value="1"/>
</dbReference>
<keyword evidence="8" id="KW-0418">Kinase</keyword>
<evidence type="ECO:0000256" key="12">
    <source>
        <dbReference type="ARBA" id="ARBA00048679"/>
    </source>
</evidence>
<dbReference type="SMART" id="SM00220">
    <property type="entry name" value="S_TKc"/>
    <property type="match status" value="1"/>
</dbReference>
<dbReference type="InterPro" id="IPR008271">
    <property type="entry name" value="Ser/Thr_kinase_AS"/>
</dbReference>
<feature type="domain" description="Protein kinase" evidence="16">
    <location>
        <begin position="4"/>
        <end position="258"/>
    </location>
</feature>
<comment type="similarity">
    <text evidence="2">Belongs to the protein kinase superfamily. NEK Ser/Thr protein kinase family. NIMA subfamily.</text>
</comment>
<organism evidence="17">
    <name type="scientific">Equus asinus asinus</name>
    <dbReference type="NCBI Taxonomy" id="83772"/>
    <lineage>
        <taxon>Eukaryota</taxon>
        <taxon>Metazoa</taxon>
        <taxon>Chordata</taxon>
        <taxon>Craniata</taxon>
        <taxon>Vertebrata</taxon>
        <taxon>Euteleostomi</taxon>
        <taxon>Mammalia</taxon>
        <taxon>Eutheria</taxon>
        <taxon>Laurasiatheria</taxon>
        <taxon>Perissodactyla</taxon>
        <taxon>Equidae</taxon>
        <taxon>Equus</taxon>
    </lineage>
</organism>
<keyword evidence="4" id="KW-0723">Serine/threonine-protein kinase</keyword>
<gene>
    <name evidence="17" type="primary">NEK1</name>
</gene>
<dbReference type="PROSITE" id="PS00108">
    <property type="entry name" value="PROTEIN_KINASE_ST"/>
    <property type="match status" value="1"/>
</dbReference>
<keyword evidence="10" id="KW-0460">Magnesium</keyword>
<dbReference type="AlphaFoldDB" id="A0A8C4N3U0"/>
<proteinExistence type="inferred from homology"/>
<evidence type="ECO:0000256" key="14">
    <source>
        <dbReference type="SAM" id="Coils"/>
    </source>
</evidence>
<evidence type="ECO:0000256" key="3">
    <source>
        <dbReference type="ARBA" id="ARBA00012513"/>
    </source>
</evidence>
<dbReference type="InterPro" id="IPR000719">
    <property type="entry name" value="Prot_kinase_dom"/>
</dbReference>
<evidence type="ECO:0000256" key="4">
    <source>
        <dbReference type="ARBA" id="ARBA00022527"/>
    </source>
</evidence>
<comment type="catalytic activity">
    <reaction evidence="11">
        <text>L-threonyl-[protein] + ATP = O-phospho-L-threonyl-[protein] + ADP + H(+)</text>
        <dbReference type="Rhea" id="RHEA:46608"/>
        <dbReference type="Rhea" id="RHEA-COMP:11060"/>
        <dbReference type="Rhea" id="RHEA-COMP:11605"/>
        <dbReference type="ChEBI" id="CHEBI:15378"/>
        <dbReference type="ChEBI" id="CHEBI:30013"/>
        <dbReference type="ChEBI" id="CHEBI:30616"/>
        <dbReference type="ChEBI" id="CHEBI:61977"/>
        <dbReference type="ChEBI" id="CHEBI:456216"/>
        <dbReference type="EC" id="2.7.11.1"/>
    </reaction>
</comment>
<feature type="region of interest" description="Disordered" evidence="15">
    <location>
        <begin position="952"/>
        <end position="1006"/>
    </location>
</feature>
<keyword evidence="14" id="KW-0175">Coiled coil</keyword>
<comment type="cofactor">
    <cofactor evidence="1">
        <name>Mg(2+)</name>
        <dbReference type="ChEBI" id="CHEBI:18420"/>
    </cofactor>
</comment>
<evidence type="ECO:0000256" key="1">
    <source>
        <dbReference type="ARBA" id="ARBA00001946"/>
    </source>
</evidence>
<dbReference type="PROSITE" id="PS50011">
    <property type="entry name" value="PROTEIN_KINASE_DOM"/>
    <property type="match status" value="1"/>
</dbReference>
<evidence type="ECO:0000256" key="7">
    <source>
        <dbReference type="ARBA" id="ARBA00022741"/>
    </source>
</evidence>
<dbReference type="EC" id="2.7.11.1" evidence="3"/>
<dbReference type="FunFam" id="3.30.200.20:FF:000097">
    <property type="entry name" value="Probable serine/threonine-protein kinase nek1"/>
    <property type="match status" value="1"/>
</dbReference>
<keyword evidence="5" id="KW-0808">Transferase</keyword>
<dbReference type="Gene3D" id="1.10.510.10">
    <property type="entry name" value="Transferase(Phosphotransferase) domain 1"/>
    <property type="match status" value="1"/>
</dbReference>
<evidence type="ECO:0000256" key="10">
    <source>
        <dbReference type="ARBA" id="ARBA00022842"/>
    </source>
</evidence>
<dbReference type="CDD" id="cd08218">
    <property type="entry name" value="STKc_Nek1"/>
    <property type="match status" value="1"/>
</dbReference>
<dbReference type="SUPFAM" id="SSF56112">
    <property type="entry name" value="Protein kinase-like (PK-like)"/>
    <property type="match status" value="1"/>
</dbReference>
<dbReference type="GO" id="GO:0005524">
    <property type="term" value="F:ATP binding"/>
    <property type="evidence" value="ECO:0007669"/>
    <property type="project" value="UniProtKB-UniRule"/>
</dbReference>
<protein>
    <recommendedName>
        <fullName evidence="3">non-specific serine/threonine protein kinase</fullName>
        <ecNumber evidence="3">2.7.11.1</ecNumber>
    </recommendedName>
</protein>
<keyword evidence="9 13" id="KW-0067">ATP-binding</keyword>
<dbReference type="Gene3D" id="3.30.200.20">
    <property type="entry name" value="Phosphorylase Kinase, domain 1"/>
    <property type="match status" value="1"/>
</dbReference>
<accession>A0A8C4N3U0</accession>
<evidence type="ECO:0000256" key="5">
    <source>
        <dbReference type="ARBA" id="ARBA00022679"/>
    </source>
</evidence>
<dbReference type="PANTHER" id="PTHR44899">
    <property type="entry name" value="CAMK FAMILY PROTEIN KINASE"/>
    <property type="match status" value="1"/>
</dbReference>
<evidence type="ECO:0000256" key="9">
    <source>
        <dbReference type="ARBA" id="ARBA00022840"/>
    </source>
</evidence>
<dbReference type="Ensembl" id="ENSEAST00005034301.1">
    <property type="protein sequence ID" value="ENSEASP00005031558.1"/>
    <property type="gene ID" value="ENSEASG00005021225.1"/>
</dbReference>
<evidence type="ECO:0000256" key="2">
    <source>
        <dbReference type="ARBA" id="ARBA00010886"/>
    </source>
</evidence>
<keyword evidence="6" id="KW-0479">Metal-binding</keyword>
<evidence type="ECO:0000256" key="8">
    <source>
        <dbReference type="ARBA" id="ARBA00022777"/>
    </source>
</evidence>
<feature type="coiled-coil region" evidence="14">
    <location>
        <begin position="534"/>
        <end position="561"/>
    </location>
</feature>
<comment type="catalytic activity">
    <reaction evidence="12">
        <text>L-seryl-[protein] + ATP = O-phospho-L-seryl-[protein] + ADP + H(+)</text>
        <dbReference type="Rhea" id="RHEA:17989"/>
        <dbReference type="Rhea" id="RHEA-COMP:9863"/>
        <dbReference type="Rhea" id="RHEA-COMP:11604"/>
        <dbReference type="ChEBI" id="CHEBI:15378"/>
        <dbReference type="ChEBI" id="CHEBI:29999"/>
        <dbReference type="ChEBI" id="CHEBI:30616"/>
        <dbReference type="ChEBI" id="CHEBI:83421"/>
        <dbReference type="ChEBI" id="CHEBI:456216"/>
        <dbReference type="EC" id="2.7.11.1"/>
    </reaction>
</comment>
<feature type="region of interest" description="Disordered" evidence="15">
    <location>
        <begin position="515"/>
        <end position="534"/>
    </location>
</feature>
<evidence type="ECO:0000313" key="17">
    <source>
        <dbReference type="Ensembl" id="ENSEASP00005031558.1"/>
    </source>
</evidence>
<dbReference type="Pfam" id="PF00069">
    <property type="entry name" value="Pkinase"/>
    <property type="match status" value="1"/>
</dbReference>
<sequence>MEKYVRLQKIGEGSFGKAVLVKSTEDERQYVIKEINISRMSNKEREESRREVAVLANMKHPNIVQYRESFEENGSLYIVMDYCEGGDLFKRINAQKGVLFQEDQILDWFVQICLALKHVHDRKILHRDIKSQNIFLTKDGTIQLGDFGIARVLNSTVELARTCIGTPYYLSPEICENKPYNNKSDIWALGCVLYEMCTLKHAFEAGNMKNLVLKIISGSFPPVSLHYSYDLRSLLSQLFKRNPRDRPSVNSILEKGFIAKRIEKFLSPQLIAEEFCLKTFSKFGAQTLSFHIAKRPASGQSLASVVPAPKITKPAAKYGVPLTYKKYGDKKLHEKKPLQKHKQAHQTPVKKVNPGEERRKMFELERINRAREQGWRNVLSAGGSGEVKAPFFGSGGAVAPSPFPSRGQYEHYHAIFDQMQQQRAQNNEAKWKGETRIPPGIHPGFPNGAAGHHHFPDADAIRKLAVERAKQVEEFLQRKREARQNKARAEGHMVYLARLRQIRLQNFNERQQIRAKLRGEKAGQEGSEDADTRRKKVEALKAQASARAAVLKEQLERKRKEAYEREKKVWEDHLVAKGVKSSDMSPPSGQHEAGGSPSKQQMRSVISVTSALKEVGMVSFLKLRIPHSQKIIKRIKFNDIMLIPNSKREILRRLNQHLKAQEDETGKQCRPDTCEIIVHEEAKEHEKEKSVSSDRKKWEAGGQLVIPLDELTLDTSFSATEKHTVGEVIKLDPGGSPRRVWGKSPTNSVLKILGEAELQLQTELLEITAVGSEPDDLETEVLQEPSGVNKDGSLPCTVIDVWINDSQHSKCDVDKSMQPEPFFHKMVHSEHLNVVSQIQSILCSPEESFPLRSRSDSPPKSKNKNSLLIGLSTGLFDANNPKMLRTCSLPDLSKLFGTLMDVPTVGDVRQDNLEIDEIEDEHVKDGPSDSEDIVFEETDTDLQELQASMEQLLREQPGEEDSEEEESVLKNSDIEQTANGTELADEDDNPSSESALNEEWHSDNSDGEITSECEYDSVFNHLEELRLHLEQEIGFEKFFEVYEKIKAIHEDEDENIEISSTVVQNILGNEHQHLYAKILHLVMADGAYQEVFENDHQL</sequence>
<evidence type="ECO:0000256" key="15">
    <source>
        <dbReference type="SAM" id="MobiDB-lite"/>
    </source>
</evidence>
<evidence type="ECO:0000256" key="13">
    <source>
        <dbReference type="PROSITE-ProRule" id="PRU10141"/>
    </source>
</evidence>
<evidence type="ECO:0000259" key="16">
    <source>
        <dbReference type="PROSITE" id="PS50011"/>
    </source>
</evidence>
<reference evidence="17" key="1">
    <citation type="submission" date="2023-03" db="UniProtKB">
        <authorList>
            <consortium name="Ensembl"/>
        </authorList>
    </citation>
    <scope>IDENTIFICATION</scope>
</reference>
<evidence type="ECO:0000256" key="11">
    <source>
        <dbReference type="ARBA" id="ARBA00047899"/>
    </source>
</evidence>
<evidence type="ECO:0000256" key="6">
    <source>
        <dbReference type="ARBA" id="ARBA00022723"/>
    </source>
</evidence>
<dbReference type="FunFam" id="1.10.510.10:FF:000172">
    <property type="entry name" value="serine/threonine-protein kinase Nek1 isoform X1"/>
    <property type="match status" value="1"/>
</dbReference>
<dbReference type="InterPro" id="IPR017441">
    <property type="entry name" value="Protein_kinase_ATP_BS"/>
</dbReference>
<name>A0A8C4N3U0_EQUAS</name>
<feature type="binding site" evidence="13">
    <location>
        <position position="33"/>
    </location>
    <ligand>
        <name>ATP</name>
        <dbReference type="ChEBI" id="CHEBI:30616"/>
    </ligand>
</feature>
<dbReference type="InterPro" id="IPR051131">
    <property type="entry name" value="NEK_Ser/Thr_kinase_NIMA"/>
</dbReference>